<dbReference type="EMBL" id="ARZX01000016">
    <property type="protein sequence ID" value="EWH12935.1"/>
    <property type="molecule type" value="Genomic_DNA"/>
</dbReference>
<sequence length="120" mass="13907">MKIRIRGNSIRYRLTKSEVEAFCKTGYFAQKTEFNTTLFCYEIKIKKNINSLQTDFANNTITIYVPNSYTKDWATNSVVGFNNNYITPQGKTLFILVEKDFVCMDETVEDQSDNYPNPNA</sequence>
<dbReference type="Pfam" id="PF22668">
    <property type="entry name" value="DUF7009"/>
    <property type="match status" value="1"/>
</dbReference>
<dbReference type="Proteomes" id="UP000019275">
    <property type="component" value="Unassembled WGS sequence"/>
</dbReference>
<evidence type="ECO:0000313" key="2">
    <source>
        <dbReference type="Proteomes" id="UP000019275"/>
    </source>
</evidence>
<reference evidence="1 2" key="1">
    <citation type="journal article" date="2014" name="Genome Announc.">
        <title>Draft Genome Sequence of the Carrageenan-Degrading Bacterium Cellulophaga sp. Strain KL-A, Isolated from Decaying Marine Algae.</title>
        <authorList>
            <person name="Shan D."/>
            <person name="Ying J."/>
            <person name="Li X."/>
            <person name="Gao Z."/>
            <person name="Wei G."/>
            <person name="Shao Z."/>
        </authorList>
    </citation>
    <scope>NUCLEOTIDE SEQUENCE [LARGE SCALE GENOMIC DNA]</scope>
    <source>
        <strain evidence="1 2">KL-A</strain>
    </source>
</reference>
<protein>
    <submittedName>
        <fullName evidence="1">Uncharacterized protein</fullName>
    </submittedName>
</protein>
<evidence type="ECO:0000313" key="1">
    <source>
        <dbReference type="EMBL" id="EWH12935.1"/>
    </source>
</evidence>
<organism evidence="1 2">
    <name type="scientific">Cellulophaga geojensis KL-A</name>
    <dbReference type="NCBI Taxonomy" id="1328323"/>
    <lineage>
        <taxon>Bacteria</taxon>
        <taxon>Pseudomonadati</taxon>
        <taxon>Bacteroidota</taxon>
        <taxon>Flavobacteriia</taxon>
        <taxon>Flavobacteriales</taxon>
        <taxon>Flavobacteriaceae</taxon>
        <taxon>Cellulophaga</taxon>
    </lineage>
</organism>
<name>A0ABN0RM49_9FLAO</name>
<accession>A0ABN0RM49</accession>
<comment type="caution">
    <text evidence="1">The sequence shown here is derived from an EMBL/GenBank/DDBJ whole genome shotgun (WGS) entry which is preliminary data.</text>
</comment>
<proteinExistence type="predicted"/>
<dbReference type="InterPro" id="IPR053825">
    <property type="entry name" value="DUF7009"/>
</dbReference>
<gene>
    <name evidence="1" type="ORF">KLA_12307</name>
</gene>
<dbReference type="RefSeq" id="WP_013620324.1">
    <property type="nucleotide sequence ID" value="NZ_ARZX01000016.1"/>
</dbReference>
<keyword evidence="2" id="KW-1185">Reference proteome</keyword>